<gene>
    <name evidence="8" type="ORF">SAMN04488056_107110</name>
</gene>
<proteinExistence type="inferred from homology"/>
<dbReference type="AlphaFoldDB" id="A0A1I5HTL5"/>
<feature type="binding site" evidence="6">
    <location>
        <position position="96"/>
    </location>
    <ligand>
        <name>Zn(2+)</name>
        <dbReference type="ChEBI" id="CHEBI:29105"/>
        <note>catalytic</note>
    </ligand>
</feature>
<keyword evidence="9" id="KW-1185">Reference proteome</keyword>
<accession>A0A1I5HTL5</accession>
<dbReference type="GO" id="GO:0008270">
    <property type="term" value="F:zinc ion binding"/>
    <property type="evidence" value="ECO:0007669"/>
    <property type="project" value="InterPro"/>
</dbReference>
<dbReference type="STRING" id="655353.SAMN04488056_107110"/>
<dbReference type="RefSeq" id="WP_090073336.1">
    <property type="nucleotide sequence ID" value="NZ_FOVR01000007.1"/>
</dbReference>
<dbReference type="PROSITE" id="PS00903">
    <property type="entry name" value="CYT_DCMP_DEAMINASES_1"/>
    <property type="match status" value="1"/>
</dbReference>
<dbReference type="PROSITE" id="PS51747">
    <property type="entry name" value="CYT_DCMP_DEAMINASES_2"/>
    <property type="match status" value="1"/>
</dbReference>
<comment type="cofactor">
    <cofactor evidence="6">
        <name>Zn(2+)</name>
        <dbReference type="ChEBI" id="CHEBI:29105"/>
    </cofactor>
</comment>
<keyword evidence="4 6" id="KW-0862">Zinc</keyword>
<dbReference type="InterPro" id="IPR016192">
    <property type="entry name" value="APOBEC/CMP_deaminase_Zn-bd"/>
</dbReference>
<dbReference type="GO" id="GO:0005737">
    <property type="term" value="C:cytoplasm"/>
    <property type="evidence" value="ECO:0007669"/>
    <property type="project" value="TreeGrafter"/>
</dbReference>
<evidence type="ECO:0000256" key="6">
    <source>
        <dbReference type="PIRSR" id="PIRSR006019-2"/>
    </source>
</evidence>
<comment type="similarity">
    <text evidence="1">Belongs to the cytidine and deoxycytidylate deaminase family.</text>
</comment>
<evidence type="ECO:0000256" key="5">
    <source>
        <dbReference type="PIRSR" id="PIRSR006019-1"/>
    </source>
</evidence>
<dbReference type="PANTHER" id="PTHR11086:SF18">
    <property type="entry name" value="DEOXYCYTIDYLATE DEAMINASE"/>
    <property type="match status" value="1"/>
</dbReference>
<dbReference type="Gene3D" id="3.40.140.10">
    <property type="entry name" value="Cytidine Deaminase, domain 2"/>
    <property type="match status" value="1"/>
</dbReference>
<keyword evidence="3" id="KW-0378">Hydrolase</keyword>
<reference evidence="8 9" key="1">
    <citation type="submission" date="2016-10" db="EMBL/GenBank/DDBJ databases">
        <authorList>
            <person name="de Groot N.N."/>
        </authorList>
    </citation>
    <scope>NUCLEOTIDE SEQUENCE [LARGE SCALE GENOMIC DNA]</scope>
    <source>
        <strain evidence="8 9">CGMCC 1.9157</strain>
    </source>
</reference>
<feature type="binding site" evidence="6">
    <location>
        <position position="99"/>
    </location>
    <ligand>
        <name>Zn(2+)</name>
        <dbReference type="ChEBI" id="CHEBI:29105"/>
        <note>catalytic</note>
    </ligand>
</feature>
<dbReference type="Proteomes" id="UP000199236">
    <property type="component" value="Unassembled WGS sequence"/>
</dbReference>
<dbReference type="InterPro" id="IPR016193">
    <property type="entry name" value="Cytidine_deaminase-like"/>
</dbReference>
<dbReference type="InterPro" id="IPR016473">
    <property type="entry name" value="dCMP_deaminase"/>
</dbReference>
<organism evidence="8 9">
    <name type="scientific">Cohaesibacter marisflavi</name>
    <dbReference type="NCBI Taxonomy" id="655353"/>
    <lineage>
        <taxon>Bacteria</taxon>
        <taxon>Pseudomonadati</taxon>
        <taxon>Pseudomonadota</taxon>
        <taxon>Alphaproteobacteria</taxon>
        <taxon>Hyphomicrobiales</taxon>
        <taxon>Cohaesibacteraceae</taxon>
    </lineage>
</organism>
<evidence type="ECO:0000313" key="9">
    <source>
        <dbReference type="Proteomes" id="UP000199236"/>
    </source>
</evidence>
<keyword evidence="2 6" id="KW-0479">Metal-binding</keyword>
<evidence type="ECO:0000256" key="2">
    <source>
        <dbReference type="ARBA" id="ARBA00022723"/>
    </source>
</evidence>
<dbReference type="Pfam" id="PF00383">
    <property type="entry name" value="dCMP_cyt_deam_1"/>
    <property type="match status" value="1"/>
</dbReference>
<evidence type="ECO:0000259" key="7">
    <source>
        <dbReference type="PROSITE" id="PS51747"/>
    </source>
</evidence>
<dbReference type="GO" id="GO:0004132">
    <property type="term" value="F:dCMP deaminase activity"/>
    <property type="evidence" value="ECO:0007669"/>
    <property type="project" value="InterPro"/>
</dbReference>
<protein>
    <submittedName>
        <fullName evidence="8">dCMP deaminase</fullName>
    </submittedName>
</protein>
<dbReference type="GO" id="GO:0006220">
    <property type="term" value="P:pyrimidine nucleotide metabolic process"/>
    <property type="evidence" value="ECO:0007669"/>
    <property type="project" value="InterPro"/>
</dbReference>
<dbReference type="PIRSF" id="PIRSF006019">
    <property type="entry name" value="dCMP_deaminase"/>
    <property type="match status" value="1"/>
</dbReference>
<name>A0A1I5HTL5_9HYPH</name>
<evidence type="ECO:0000256" key="1">
    <source>
        <dbReference type="ARBA" id="ARBA00006576"/>
    </source>
</evidence>
<dbReference type="EMBL" id="FOVR01000007">
    <property type="protein sequence ID" value="SFO51340.1"/>
    <property type="molecule type" value="Genomic_DNA"/>
</dbReference>
<evidence type="ECO:0000313" key="8">
    <source>
        <dbReference type="EMBL" id="SFO51340.1"/>
    </source>
</evidence>
<dbReference type="InterPro" id="IPR015517">
    <property type="entry name" value="dCMP_deaminase-rel"/>
</dbReference>
<dbReference type="PANTHER" id="PTHR11086">
    <property type="entry name" value="DEOXYCYTIDYLATE DEAMINASE-RELATED"/>
    <property type="match status" value="1"/>
</dbReference>
<evidence type="ECO:0000256" key="4">
    <source>
        <dbReference type="ARBA" id="ARBA00022833"/>
    </source>
</evidence>
<feature type="binding site" evidence="6">
    <location>
        <position position="71"/>
    </location>
    <ligand>
        <name>Zn(2+)</name>
        <dbReference type="ChEBI" id="CHEBI:29105"/>
        <note>catalytic</note>
    </ligand>
</feature>
<feature type="domain" description="CMP/dCMP-type deaminase" evidence="7">
    <location>
        <begin position="6"/>
        <end position="126"/>
    </location>
</feature>
<feature type="active site" description="Proton donor" evidence="5">
    <location>
        <position position="73"/>
    </location>
</feature>
<dbReference type="SUPFAM" id="SSF53927">
    <property type="entry name" value="Cytidine deaminase-like"/>
    <property type="match status" value="1"/>
</dbReference>
<sequence length="143" mass="16232">MTSRPGFDEWVLDCADAVAKRSRDPSTKVGCVIVRPDKSFAAVGYNGFPRSMEDKPEWYETREEKYDRVIHAEMNALAAMKEPAKGCIVYVTHPPCKECTKFLAAHQVGKVVWRHNEGIQGRFDTTRSEEIFKDCGIEYKVIG</sequence>
<evidence type="ECO:0000256" key="3">
    <source>
        <dbReference type="ARBA" id="ARBA00022801"/>
    </source>
</evidence>
<dbReference type="InterPro" id="IPR002125">
    <property type="entry name" value="CMP_dCMP_dom"/>
</dbReference>
<dbReference type="OrthoDB" id="9788517at2"/>